<dbReference type="AlphaFoldDB" id="A0A1D6HJX6"/>
<sequence>MPSDGVMWRVAPVVVTEGSTGASPQPTAPLQSSTRTATLESAARREAAMVKGAMSGTRSGRAPAADTSTEKVSLRALKPNEPTGEGRDGTARRRGGGWWRAVGGGSASWATAPKGERWVGAGWLPKAGRLGRGRGRGGRSDRPG</sequence>
<feature type="compositionally biased region" description="Gly residues" evidence="1">
    <location>
        <begin position="96"/>
        <end position="106"/>
    </location>
</feature>
<organism evidence="2">
    <name type="scientific">Zea mays</name>
    <name type="common">Maize</name>
    <dbReference type="NCBI Taxonomy" id="4577"/>
    <lineage>
        <taxon>Eukaryota</taxon>
        <taxon>Viridiplantae</taxon>
        <taxon>Streptophyta</taxon>
        <taxon>Embryophyta</taxon>
        <taxon>Tracheophyta</taxon>
        <taxon>Spermatophyta</taxon>
        <taxon>Magnoliopsida</taxon>
        <taxon>Liliopsida</taxon>
        <taxon>Poales</taxon>
        <taxon>Poaceae</taxon>
        <taxon>PACMAD clade</taxon>
        <taxon>Panicoideae</taxon>
        <taxon>Andropogonodae</taxon>
        <taxon>Andropogoneae</taxon>
        <taxon>Tripsacinae</taxon>
        <taxon>Zea</taxon>
    </lineage>
</organism>
<dbReference type="EMBL" id="CM000781">
    <property type="protein sequence ID" value="AQK74760.1"/>
    <property type="molecule type" value="Genomic_DNA"/>
</dbReference>
<accession>A0A1D6HJX6</accession>
<evidence type="ECO:0000256" key="1">
    <source>
        <dbReference type="SAM" id="MobiDB-lite"/>
    </source>
</evidence>
<gene>
    <name evidence="2" type="ORF">ZEAMMB73_Zm00001d018000</name>
</gene>
<reference evidence="2" key="1">
    <citation type="submission" date="2015-12" db="EMBL/GenBank/DDBJ databases">
        <title>Update maize B73 reference genome by single molecule sequencing technologies.</title>
        <authorList>
            <consortium name="Maize Genome Sequencing Project"/>
            <person name="Ware D."/>
        </authorList>
    </citation>
    <scope>NUCLEOTIDE SEQUENCE</scope>
    <source>
        <tissue evidence="2">Seedling</tissue>
    </source>
</reference>
<protein>
    <submittedName>
        <fullName evidence="2">Uncharacterized protein</fullName>
    </submittedName>
</protein>
<dbReference type="InParanoid" id="A0A1D6HJX6"/>
<name>A0A1D6HJX6_MAIZE</name>
<dbReference type="PaxDb" id="4577-GRMZM2G331474_P01"/>
<proteinExistence type="predicted"/>
<feature type="region of interest" description="Disordered" evidence="1">
    <location>
        <begin position="16"/>
        <end position="144"/>
    </location>
</feature>
<evidence type="ECO:0000313" key="2">
    <source>
        <dbReference type="EMBL" id="AQK74760.1"/>
    </source>
</evidence>
<feature type="compositionally biased region" description="Polar residues" evidence="1">
    <location>
        <begin position="17"/>
        <end position="39"/>
    </location>
</feature>